<name>A0ABR8Z811_9FLAO</name>
<evidence type="ECO:0000256" key="8">
    <source>
        <dbReference type="SAM" id="SignalP"/>
    </source>
</evidence>
<dbReference type="RefSeq" id="WP_191734834.1">
    <property type="nucleotide sequence ID" value="NZ_JACYFS010000001.1"/>
</dbReference>
<keyword evidence="6" id="KW-0624">Polysaccharide degradation</keyword>
<evidence type="ECO:0000256" key="4">
    <source>
        <dbReference type="ARBA" id="ARBA00023277"/>
    </source>
</evidence>
<keyword evidence="11" id="KW-1185">Reference proteome</keyword>
<evidence type="ECO:0000256" key="2">
    <source>
        <dbReference type="ARBA" id="ARBA00022801"/>
    </source>
</evidence>
<keyword evidence="3" id="KW-0136">Cellulose degradation</keyword>
<dbReference type="Proteomes" id="UP000637299">
    <property type="component" value="Unassembled WGS sequence"/>
</dbReference>
<feature type="chain" id="PRO_5047406285" evidence="8">
    <location>
        <begin position="19"/>
        <end position="376"/>
    </location>
</feature>
<evidence type="ECO:0000313" key="10">
    <source>
        <dbReference type="EMBL" id="MBD8081013.1"/>
    </source>
</evidence>
<evidence type="ECO:0000256" key="1">
    <source>
        <dbReference type="ARBA" id="ARBA00005641"/>
    </source>
</evidence>
<evidence type="ECO:0000256" key="7">
    <source>
        <dbReference type="RuleBase" id="RU361153"/>
    </source>
</evidence>
<reference evidence="10 11" key="1">
    <citation type="submission" date="2020-09" db="EMBL/GenBank/DDBJ databases">
        <title>Genome seq and assembly of Chryseobacterium sp.</title>
        <authorList>
            <person name="Chhetri G."/>
        </authorList>
    </citation>
    <scope>NUCLEOTIDE SEQUENCE [LARGE SCALE GENOMIC DNA]</scope>
    <source>
        <strain evidence="10 11">GCR10</strain>
    </source>
</reference>
<dbReference type="InterPro" id="IPR050386">
    <property type="entry name" value="Glycosyl_hydrolase_5"/>
</dbReference>
<dbReference type="InterPro" id="IPR017853">
    <property type="entry name" value="GH"/>
</dbReference>
<evidence type="ECO:0000256" key="6">
    <source>
        <dbReference type="ARBA" id="ARBA00023326"/>
    </source>
</evidence>
<comment type="similarity">
    <text evidence="1 7">Belongs to the glycosyl hydrolase 5 (cellulase A) family.</text>
</comment>
<dbReference type="PANTHER" id="PTHR31297:SF41">
    <property type="entry name" value="ENDOGLUCANASE, PUTATIVE (AFU_ORTHOLOGUE AFUA_5G01830)-RELATED"/>
    <property type="match status" value="1"/>
</dbReference>
<gene>
    <name evidence="10" type="ORF">IC610_01100</name>
</gene>
<keyword evidence="5 7" id="KW-0326">Glycosidase</keyword>
<dbReference type="Gene3D" id="3.20.20.80">
    <property type="entry name" value="Glycosidases"/>
    <property type="match status" value="1"/>
</dbReference>
<dbReference type="PANTHER" id="PTHR31297">
    <property type="entry name" value="GLUCAN ENDO-1,6-BETA-GLUCOSIDASE B"/>
    <property type="match status" value="1"/>
</dbReference>
<organism evidence="10 11">
    <name type="scientific">Chryseobacterium caseinilyticum</name>
    <dbReference type="NCBI Taxonomy" id="2771428"/>
    <lineage>
        <taxon>Bacteria</taxon>
        <taxon>Pseudomonadati</taxon>
        <taxon>Bacteroidota</taxon>
        <taxon>Flavobacteriia</taxon>
        <taxon>Flavobacteriales</taxon>
        <taxon>Weeksellaceae</taxon>
        <taxon>Chryseobacterium group</taxon>
        <taxon>Chryseobacterium</taxon>
    </lineage>
</organism>
<dbReference type="InterPro" id="IPR001547">
    <property type="entry name" value="Glyco_hydro_5"/>
</dbReference>
<evidence type="ECO:0000256" key="3">
    <source>
        <dbReference type="ARBA" id="ARBA00023001"/>
    </source>
</evidence>
<dbReference type="EMBL" id="JACYFS010000001">
    <property type="protein sequence ID" value="MBD8081013.1"/>
    <property type="molecule type" value="Genomic_DNA"/>
</dbReference>
<keyword evidence="2 7" id="KW-0378">Hydrolase</keyword>
<proteinExistence type="inferred from homology"/>
<sequence length="376" mass="41815">MKNIFSIAGSFLIFSVLACTHVDKVEFTDGETTQTENPDPFSAKKVTVDMGPGFNLGNTFDNGNNPTTFTSIKPIIDLYKNAGMKHIRIPTTWMDRFPDNLADSNGNLNVNHPRFLELVATIDYALSQNLYVILNTHHESWLKDHYDGSAAYDTKFRTLWTGIASYFKNYPKKLIFEVLNEPEGYLGELDGSGPFPDPTDAKALEYTRRVNLVGYNAIRTTGGNNDKRIIMVGMNGQGNALYIANVYPNKASLPGTGNDDYVTLQVHTYTPWAFCGETGSNAAFPGSATFEKGIQDVKIQSVKLNVPIHYGEFGVGRTTNTAERNTDLVRGYYRTMAKTTLAQSMSYSVWDDRGWFALANPAGTSFVYNIVPFMLQ</sequence>
<keyword evidence="4" id="KW-0119">Carbohydrate metabolism</keyword>
<dbReference type="SUPFAM" id="SSF51445">
    <property type="entry name" value="(Trans)glycosidases"/>
    <property type="match status" value="1"/>
</dbReference>
<keyword evidence="8" id="KW-0732">Signal</keyword>
<dbReference type="Pfam" id="PF00150">
    <property type="entry name" value="Cellulase"/>
    <property type="match status" value="1"/>
</dbReference>
<feature type="domain" description="Glycoside hydrolase family 5" evidence="9">
    <location>
        <begin position="71"/>
        <end position="351"/>
    </location>
</feature>
<evidence type="ECO:0000256" key="5">
    <source>
        <dbReference type="ARBA" id="ARBA00023295"/>
    </source>
</evidence>
<accession>A0ABR8Z811</accession>
<dbReference type="PROSITE" id="PS51257">
    <property type="entry name" value="PROKAR_LIPOPROTEIN"/>
    <property type="match status" value="1"/>
</dbReference>
<evidence type="ECO:0000259" key="9">
    <source>
        <dbReference type="Pfam" id="PF00150"/>
    </source>
</evidence>
<protein>
    <submittedName>
        <fullName evidence="10">Cellulase family glycosylhydrolase</fullName>
    </submittedName>
</protein>
<evidence type="ECO:0000313" key="11">
    <source>
        <dbReference type="Proteomes" id="UP000637299"/>
    </source>
</evidence>
<feature type="signal peptide" evidence="8">
    <location>
        <begin position="1"/>
        <end position="18"/>
    </location>
</feature>
<comment type="caution">
    <text evidence="10">The sequence shown here is derived from an EMBL/GenBank/DDBJ whole genome shotgun (WGS) entry which is preliminary data.</text>
</comment>